<evidence type="ECO:0000313" key="6">
    <source>
        <dbReference type="Proteomes" id="UP000178885"/>
    </source>
</evidence>
<evidence type="ECO:0000256" key="1">
    <source>
        <dbReference type="ARBA" id="ARBA00022729"/>
    </source>
</evidence>
<dbReference type="GO" id="GO:0016491">
    <property type="term" value="F:oxidoreductase activity"/>
    <property type="evidence" value="ECO:0007669"/>
    <property type="project" value="TreeGrafter"/>
</dbReference>
<feature type="domain" description="Doubled CXXCH motif" evidence="3">
    <location>
        <begin position="228"/>
        <end position="263"/>
    </location>
</feature>
<proteinExistence type="predicted"/>
<dbReference type="InterPro" id="IPR036280">
    <property type="entry name" value="Multihaem_cyt_sf"/>
</dbReference>
<feature type="domain" description="Doubled CXXCH motif" evidence="3">
    <location>
        <begin position="181"/>
        <end position="221"/>
    </location>
</feature>
<evidence type="ECO:0000256" key="2">
    <source>
        <dbReference type="SAM" id="SignalP"/>
    </source>
</evidence>
<dbReference type="NCBIfam" id="TIGR01905">
    <property type="entry name" value="paired_CXXCH_1"/>
    <property type="match status" value="2"/>
</dbReference>
<dbReference type="SUPFAM" id="SSF48695">
    <property type="entry name" value="Multiheme cytochromes"/>
    <property type="match status" value="1"/>
</dbReference>
<dbReference type="InterPro" id="IPR053875">
    <property type="entry name" value="Cytochrom_c_NrfB-like_dom"/>
</dbReference>
<evidence type="ECO:0000259" key="4">
    <source>
        <dbReference type="Pfam" id="PF22678"/>
    </source>
</evidence>
<evidence type="ECO:0000259" key="3">
    <source>
        <dbReference type="Pfam" id="PF09699"/>
    </source>
</evidence>
<dbReference type="InterPro" id="IPR051829">
    <property type="entry name" value="Multiheme_Cytochr_ET"/>
</dbReference>
<comment type="caution">
    <text evidence="5">The sequence shown here is derived from an EMBL/GenBank/DDBJ whole genome shotgun (WGS) entry which is preliminary data.</text>
</comment>
<gene>
    <name evidence="5" type="ORF">A2151_03350</name>
</gene>
<keyword evidence="1 2" id="KW-0732">Signal</keyword>
<organism evidence="5 6">
    <name type="scientific">Candidatus Muproteobacteria bacterium RBG_16_65_34</name>
    <dbReference type="NCBI Taxonomy" id="1817760"/>
    <lineage>
        <taxon>Bacteria</taxon>
        <taxon>Pseudomonadati</taxon>
        <taxon>Pseudomonadota</taxon>
        <taxon>Candidatus Muproteobacteria</taxon>
    </lineage>
</organism>
<dbReference type="Pfam" id="PF22678">
    <property type="entry name" value="Cytochrom_c_NrfB-like"/>
    <property type="match status" value="1"/>
</dbReference>
<dbReference type="PANTHER" id="PTHR35038:SF5">
    <property type="entry name" value="CYTOCHROME C-TYPE PROTEIN NRFB"/>
    <property type="match status" value="1"/>
</dbReference>
<dbReference type="Proteomes" id="UP000178885">
    <property type="component" value="Unassembled WGS sequence"/>
</dbReference>
<reference evidence="5 6" key="1">
    <citation type="journal article" date="2016" name="Nat. Commun.">
        <title>Thousands of microbial genomes shed light on interconnected biogeochemical processes in an aquifer system.</title>
        <authorList>
            <person name="Anantharaman K."/>
            <person name="Brown C.T."/>
            <person name="Hug L.A."/>
            <person name="Sharon I."/>
            <person name="Castelle C.J."/>
            <person name="Probst A.J."/>
            <person name="Thomas B.C."/>
            <person name="Singh A."/>
            <person name="Wilkins M.J."/>
            <person name="Karaoz U."/>
            <person name="Brodie E.L."/>
            <person name="Williams K.H."/>
            <person name="Hubbard S.S."/>
            <person name="Banfield J.F."/>
        </authorList>
    </citation>
    <scope>NUCLEOTIDE SEQUENCE [LARGE SCALE GENOMIC DNA]</scope>
</reference>
<dbReference type="InterPro" id="IPR010177">
    <property type="entry name" value="Paired_CXXCH_1"/>
</dbReference>
<evidence type="ECO:0000313" key="5">
    <source>
        <dbReference type="EMBL" id="OGI47905.1"/>
    </source>
</evidence>
<dbReference type="Gene3D" id="1.10.1130.10">
    <property type="entry name" value="Flavocytochrome C3, Chain A"/>
    <property type="match status" value="1"/>
</dbReference>
<dbReference type="Pfam" id="PF09699">
    <property type="entry name" value="Paired_CXXCH_1"/>
    <property type="match status" value="2"/>
</dbReference>
<protein>
    <submittedName>
        <fullName evidence="5">Uncharacterized protein</fullName>
    </submittedName>
</protein>
<dbReference type="NCBIfam" id="TIGR03508">
    <property type="entry name" value="decahem_SO"/>
    <property type="match status" value="1"/>
</dbReference>
<feature type="chain" id="PRO_5009526813" evidence="2">
    <location>
        <begin position="29"/>
        <end position="316"/>
    </location>
</feature>
<dbReference type="Gene3D" id="3.90.10.10">
    <property type="entry name" value="Cytochrome C3"/>
    <property type="match status" value="1"/>
</dbReference>
<sequence>MYFKRLTAALSFTCGAALWAIGLPAAVAAEEPAAKPAMQVLRTCTECHDKTESPVLPLLRSKHGVMADKRTPFADKACITCHGASEQHIKDLSPPDITFHAKTATPVEKEKMNEICISCHQGGIRMHWAGSMHQSRDLACSSCHKTHAQHDPVRDRQTQREVCFDCHKEQRAQTLRASTHPLRAGKVACSDCHNPHGSTGPKLLVKNTVNETCYTCHTEKRGPFLWEHPPVTDNCTNCHTPHGSNHTPLLKTRLPYLCQQCHVPGTGHPSTLYSGTGLPPSAGGTAAAQQLLLKACENCHSQIHGSNHPSGARLQR</sequence>
<name>A0A1F6TS53_9PROT</name>
<feature type="domain" description="Cytochrome c-type protein NrfB-like" evidence="4">
    <location>
        <begin position="78"/>
        <end position="155"/>
    </location>
</feature>
<dbReference type="EMBL" id="MFSU01000042">
    <property type="protein sequence ID" value="OGI47905.1"/>
    <property type="molecule type" value="Genomic_DNA"/>
</dbReference>
<dbReference type="AlphaFoldDB" id="A0A1F6TS53"/>
<dbReference type="InterPro" id="IPR020015">
    <property type="entry name" value="Decahaem_cyt-c_DmsE"/>
</dbReference>
<dbReference type="PANTHER" id="PTHR35038">
    <property type="entry name" value="DISSIMILATORY SULFITE REDUCTASE SIRA"/>
    <property type="match status" value="1"/>
</dbReference>
<accession>A0A1F6TS53</accession>
<feature type="signal peptide" evidence="2">
    <location>
        <begin position="1"/>
        <end position="28"/>
    </location>
</feature>
<dbReference type="STRING" id="1817760.A2151_03350"/>